<feature type="region of interest" description="Disordered" evidence="6">
    <location>
        <begin position="825"/>
        <end position="850"/>
    </location>
</feature>
<sequence>MKKTISINISGVIFHIEEDGYDKLKSYLSSIQQYFSSYEDSQEIVTDIENRIAEKLLAKLKLAEKQAISIEDVNELISAMGTVADFEAVEEEEVLVGTSSRQYAADSGYSATGGAQSGASAQQSTAGSRSAGASAAPPRKLYRDLRRKTIAGVASGIAHYFNIDPVWVRLLFLTLVLGLPPFSEAVFNDGGGFFGGLAGFTVLFYIAMWIAFPGSSQLEEDKSVKKFYRNPDDKVLGGVASGIAAYFGTDSGVVRLLFVLGIVFFGVGFLAYIILWIISPIAQTLTEKMEMKGQPITLTNIEHNIKRSLNINEGAEESPITKVLLFPFRLIAVIVNGLGRALGPLLGGLVAVIRVFVGVLILIIAFALMVAALAVTGVGLGISSGATFGDSDLPLHLLREDIGAPMIMAAFVAAFLPLLGLAVLGLMLITRRSMVSSRTALTLVGVWLVSVIILSATVPNVVANFRRTATIEETRVLSVAGTPTFELNQIDSDYLDKPSIRLEGYEGPDFKLEQRFEAKGRNRAEAETNARTITYNVAQRDSVIRFDDGVELAPSARFRAQELNMTLFIPYDRPFRMTERFARYIRNEFGGKELDRMTQTLWRFTRADGLVSINFPRELNRRYESDNDGDLDDLSDGVENIIDEELGDDFSTQGEYTRQFDVSQFKRINASGAFSIRIVKGETVKVVADGRERDINDLRVNVDGDELEVSLNRRGLFNWKDTKRIGLTVTMPLVSELKLSGASRSNLAGFGRIDNLAVGLSGACRSVVDGDIQRLSVDLSGASKVILKGQADALNADISGASKLDATQMTVRRATVEASGASSAAMGQVGTLESKTSGASKIRRQEGDRQ</sequence>
<dbReference type="Pfam" id="PF22744">
    <property type="entry name" value="Toast-rack_PspC-Cterm"/>
    <property type="match status" value="1"/>
</dbReference>
<evidence type="ECO:0000256" key="4">
    <source>
        <dbReference type="ARBA" id="ARBA00022989"/>
    </source>
</evidence>
<feature type="domain" description="PspC-related transmembrane region" evidence="10">
    <location>
        <begin position="324"/>
        <end position="465"/>
    </location>
</feature>
<dbReference type="InterPro" id="IPR054321">
    <property type="entry name" value="PspC-rel_TM"/>
</dbReference>
<evidence type="ECO:0000256" key="2">
    <source>
        <dbReference type="ARBA" id="ARBA00022475"/>
    </source>
</evidence>
<keyword evidence="4 7" id="KW-1133">Transmembrane helix</keyword>
<keyword evidence="3 7" id="KW-0812">Transmembrane</keyword>
<feature type="region of interest" description="Disordered" evidence="6">
    <location>
        <begin position="114"/>
        <end position="138"/>
    </location>
</feature>
<dbReference type="Pfam" id="PF04024">
    <property type="entry name" value="PspC"/>
    <property type="match status" value="2"/>
</dbReference>
<comment type="caution">
    <text evidence="12">The sequence shown here is derived from an EMBL/GenBank/DDBJ whole genome shotgun (WGS) entry which is preliminary data.</text>
</comment>
<keyword evidence="13" id="KW-1185">Reference proteome</keyword>
<dbReference type="Gene3D" id="2.160.20.120">
    <property type="match status" value="1"/>
</dbReference>
<evidence type="ECO:0000256" key="1">
    <source>
        <dbReference type="ARBA" id="ARBA00004162"/>
    </source>
</evidence>
<dbReference type="RefSeq" id="WP_345264025.1">
    <property type="nucleotide sequence ID" value="NZ_BAABHB010000001.1"/>
</dbReference>
<dbReference type="Pfam" id="PF10988">
    <property type="entry name" value="DUF2807"/>
    <property type="match status" value="1"/>
</dbReference>
<feature type="transmembrane region" description="Helical" evidence="7">
    <location>
        <begin position="402"/>
        <end position="428"/>
    </location>
</feature>
<feature type="domain" description="Phage shock protein PspC N-terminal" evidence="8">
    <location>
        <begin position="139"/>
        <end position="213"/>
    </location>
</feature>
<evidence type="ECO:0000313" key="12">
    <source>
        <dbReference type="EMBL" id="GAA4397540.1"/>
    </source>
</evidence>
<accession>A0ABP8JXA3</accession>
<dbReference type="InterPro" id="IPR007168">
    <property type="entry name" value="Phageshock_PspC_N"/>
</dbReference>
<protein>
    <recommendedName>
        <fullName evidence="14">Phage shock protein C (PspC) family protein</fullName>
    </recommendedName>
</protein>
<reference evidence="13" key="1">
    <citation type="journal article" date="2019" name="Int. J. Syst. Evol. Microbiol.">
        <title>The Global Catalogue of Microorganisms (GCM) 10K type strain sequencing project: providing services to taxonomists for standard genome sequencing and annotation.</title>
        <authorList>
            <consortium name="The Broad Institute Genomics Platform"/>
            <consortium name="The Broad Institute Genome Sequencing Center for Infectious Disease"/>
            <person name="Wu L."/>
            <person name="Ma J."/>
        </authorList>
    </citation>
    <scope>NUCLEOTIDE SEQUENCE [LARGE SCALE GENOMIC DNA]</scope>
    <source>
        <strain evidence="13">JCM 17925</strain>
    </source>
</reference>
<feature type="compositionally biased region" description="Low complexity" evidence="6">
    <location>
        <begin position="114"/>
        <end position="136"/>
    </location>
</feature>
<name>A0ABP8JXA3_9BACT</name>
<feature type="transmembrane region" description="Helical" evidence="7">
    <location>
        <begin position="440"/>
        <end position="458"/>
    </location>
</feature>
<dbReference type="Pfam" id="PF22571">
    <property type="entry name" value="LiaI-LiaF-TM_PspC"/>
    <property type="match status" value="1"/>
</dbReference>
<feature type="transmembrane region" description="Helical" evidence="7">
    <location>
        <begin position="192"/>
        <end position="212"/>
    </location>
</feature>
<keyword evidence="5 7" id="KW-0472">Membrane</keyword>
<dbReference type="PANTHER" id="PTHR33885">
    <property type="entry name" value="PHAGE SHOCK PROTEIN C"/>
    <property type="match status" value="1"/>
</dbReference>
<evidence type="ECO:0000259" key="8">
    <source>
        <dbReference type="Pfam" id="PF04024"/>
    </source>
</evidence>
<dbReference type="Proteomes" id="UP001500936">
    <property type="component" value="Unassembled WGS sequence"/>
</dbReference>
<feature type="domain" description="PspC-related ToastRack" evidence="11">
    <location>
        <begin position="511"/>
        <end position="593"/>
    </location>
</feature>
<feature type="transmembrane region" description="Helical" evidence="7">
    <location>
        <begin position="149"/>
        <end position="172"/>
    </location>
</feature>
<comment type="subcellular location">
    <subcellularLocation>
        <location evidence="1">Cell membrane</location>
        <topology evidence="1">Single-pass membrane protein</topology>
    </subcellularLocation>
</comment>
<evidence type="ECO:0000259" key="10">
    <source>
        <dbReference type="Pfam" id="PF22571"/>
    </source>
</evidence>
<evidence type="ECO:0000256" key="5">
    <source>
        <dbReference type="ARBA" id="ARBA00023136"/>
    </source>
</evidence>
<feature type="transmembrane region" description="Helical" evidence="7">
    <location>
        <begin position="355"/>
        <end position="382"/>
    </location>
</feature>
<dbReference type="InterPro" id="IPR054319">
    <property type="entry name" value="PspC-rel_ToastRack"/>
</dbReference>
<evidence type="ECO:0000256" key="7">
    <source>
        <dbReference type="SAM" id="Phobius"/>
    </source>
</evidence>
<dbReference type="EMBL" id="BAABHB010000001">
    <property type="protein sequence ID" value="GAA4397540.1"/>
    <property type="molecule type" value="Genomic_DNA"/>
</dbReference>
<evidence type="ECO:0000259" key="9">
    <source>
        <dbReference type="Pfam" id="PF10988"/>
    </source>
</evidence>
<dbReference type="InterPro" id="IPR052027">
    <property type="entry name" value="PspC"/>
</dbReference>
<feature type="transmembrane region" description="Helical" evidence="7">
    <location>
        <begin position="256"/>
        <end position="278"/>
    </location>
</feature>
<evidence type="ECO:0008006" key="14">
    <source>
        <dbReference type="Google" id="ProtNLM"/>
    </source>
</evidence>
<dbReference type="PANTHER" id="PTHR33885:SF3">
    <property type="entry name" value="PHAGE SHOCK PROTEIN C"/>
    <property type="match status" value="1"/>
</dbReference>
<dbReference type="InterPro" id="IPR021255">
    <property type="entry name" value="DUF2807"/>
</dbReference>
<feature type="transmembrane region" description="Helical" evidence="7">
    <location>
        <begin position="324"/>
        <end position="343"/>
    </location>
</feature>
<keyword evidence="2" id="KW-1003">Cell membrane</keyword>
<gene>
    <name evidence="12" type="ORF">GCM10023187_07120</name>
</gene>
<feature type="domain" description="Phage shock protein PspC N-terminal" evidence="8">
    <location>
        <begin position="225"/>
        <end position="280"/>
    </location>
</feature>
<organism evidence="12 13">
    <name type="scientific">Nibrella viscosa</name>
    <dbReference type="NCBI Taxonomy" id="1084524"/>
    <lineage>
        <taxon>Bacteria</taxon>
        <taxon>Pseudomonadati</taxon>
        <taxon>Bacteroidota</taxon>
        <taxon>Cytophagia</taxon>
        <taxon>Cytophagales</taxon>
        <taxon>Spirosomataceae</taxon>
        <taxon>Nibrella</taxon>
    </lineage>
</organism>
<evidence type="ECO:0000256" key="6">
    <source>
        <dbReference type="SAM" id="MobiDB-lite"/>
    </source>
</evidence>
<feature type="domain" description="Putative auto-transporter adhesin head GIN" evidence="9">
    <location>
        <begin position="665"/>
        <end position="843"/>
    </location>
</feature>
<evidence type="ECO:0000256" key="3">
    <source>
        <dbReference type="ARBA" id="ARBA00022692"/>
    </source>
</evidence>
<proteinExistence type="predicted"/>
<evidence type="ECO:0000313" key="13">
    <source>
        <dbReference type="Proteomes" id="UP001500936"/>
    </source>
</evidence>
<evidence type="ECO:0000259" key="11">
    <source>
        <dbReference type="Pfam" id="PF22744"/>
    </source>
</evidence>